<evidence type="ECO:0000313" key="2">
    <source>
        <dbReference type="EMBL" id="KAL3308129.1"/>
    </source>
</evidence>
<organism evidence="2 3">
    <name type="scientific">Cichlidogyrus casuarinus</name>
    <dbReference type="NCBI Taxonomy" id="1844966"/>
    <lineage>
        <taxon>Eukaryota</taxon>
        <taxon>Metazoa</taxon>
        <taxon>Spiralia</taxon>
        <taxon>Lophotrochozoa</taxon>
        <taxon>Platyhelminthes</taxon>
        <taxon>Monogenea</taxon>
        <taxon>Monopisthocotylea</taxon>
        <taxon>Dactylogyridea</taxon>
        <taxon>Ancyrocephalidae</taxon>
        <taxon>Cichlidogyrus</taxon>
    </lineage>
</organism>
<dbReference type="AlphaFoldDB" id="A0ABD2PKV7"/>
<protein>
    <submittedName>
        <fullName evidence="2">Transient receptor putative cation channel subfamily M member 2</fullName>
    </submittedName>
</protein>
<sequence length="295" mass="33249">NQPVTKPADSDSQHDKDSLDEILKVSDDPLGMIERAEDRAAQQAEDIFNFYQAPVTRFVYNTFFYIAFLIVFSYSLLVSSSVGLDYLDYFIGFMVLSFLAEEMKQAMDSSLSDYLADGWNQLDCLAIVLYLCGSAGRLVAYFQLRQIEGNSFAVSEGSNLSTGNSSDIYSSMQANDTYLSTFLDCAEASSDNFIAALWGLSKCESKDYILPPSLILNESAIYYFRTFYAFSLFSFWIRLMYVFSFSIVLGPKLIMITRMVVNDMLPFMLINTVLQLGYGASYQVMTYASAYYSPS</sequence>
<comment type="caution">
    <text evidence="2">The sequence shown here is derived from an EMBL/GenBank/DDBJ whole genome shotgun (WGS) entry which is preliminary data.</text>
</comment>
<keyword evidence="1" id="KW-1133">Transmembrane helix</keyword>
<feature type="non-terminal residue" evidence="2">
    <location>
        <position position="295"/>
    </location>
</feature>
<evidence type="ECO:0000313" key="3">
    <source>
        <dbReference type="Proteomes" id="UP001626550"/>
    </source>
</evidence>
<feature type="transmembrane region" description="Helical" evidence="1">
    <location>
        <begin position="122"/>
        <end position="142"/>
    </location>
</feature>
<dbReference type="EMBL" id="JBJKFK010005805">
    <property type="protein sequence ID" value="KAL3308129.1"/>
    <property type="molecule type" value="Genomic_DNA"/>
</dbReference>
<feature type="transmembrane region" description="Helical" evidence="1">
    <location>
        <begin position="227"/>
        <end position="249"/>
    </location>
</feature>
<feature type="transmembrane region" description="Helical" evidence="1">
    <location>
        <begin position="58"/>
        <end position="77"/>
    </location>
</feature>
<dbReference type="PANTHER" id="PTHR13800:SF1">
    <property type="entry name" value="TRANSIENT RECEPTOR POTENTIAL CATION CHANNEL TRPM"/>
    <property type="match status" value="1"/>
</dbReference>
<evidence type="ECO:0000256" key="1">
    <source>
        <dbReference type="SAM" id="Phobius"/>
    </source>
</evidence>
<dbReference type="PANTHER" id="PTHR13800">
    <property type="entry name" value="TRANSIENT RECEPTOR POTENTIAL CATION CHANNEL, SUBFAMILY M, MEMBER 6"/>
    <property type="match status" value="1"/>
</dbReference>
<proteinExistence type="predicted"/>
<reference evidence="2 3" key="1">
    <citation type="submission" date="2024-11" db="EMBL/GenBank/DDBJ databases">
        <title>Adaptive evolution of stress response genes in parasites aligns with host niche diversity.</title>
        <authorList>
            <person name="Hahn C."/>
            <person name="Resl P."/>
        </authorList>
    </citation>
    <scope>NUCLEOTIDE SEQUENCE [LARGE SCALE GENOMIC DNA]</scope>
    <source>
        <strain evidence="2">EGGRZ-B1_66</strain>
        <tissue evidence="2">Body</tissue>
    </source>
</reference>
<gene>
    <name evidence="2" type="primary">TRPM2_17</name>
    <name evidence="2" type="ORF">Ciccas_013344</name>
</gene>
<accession>A0ABD2PKV7</accession>
<name>A0ABD2PKV7_9PLAT</name>
<keyword evidence="3" id="KW-1185">Reference proteome</keyword>
<keyword evidence="1" id="KW-0812">Transmembrane</keyword>
<dbReference type="Proteomes" id="UP001626550">
    <property type="component" value="Unassembled WGS sequence"/>
</dbReference>
<dbReference type="InterPro" id="IPR050927">
    <property type="entry name" value="TRPM"/>
</dbReference>
<feature type="non-terminal residue" evidence="2">
    <location>
        <position position="1"/>
    </location>
</feature>
<keyword evidence="1" id="KW-0472">Membrane</keyword>
<keyword evidence="2" id="KW-0675">Receptor</keyword>